<reference evidence="2 3" key="1">
    <citation type="submission" date="2020-08" db="EMBL/GenBank/DDBJ databases">
        <title>Sequencing the genomes of 1000 actinobacteria strains.</title>
        <authorList>
            <person name="Klenk H.-P."/>
        </authorList>
    </citation>
    <scope>NUCLEOTIDE SEQUENCE [LARGE SCALE GENOMIC DNA]</scope>
    <source>
        <strain evidence="2 3">DSM 45084</strain>
    </source>
</reference>
<proteinExistence type="predicted"/>
<name>A0A7W7WWS1_9PSEU</name>
<organism evidence="2 3">
    <name type="scientific">Saccharothrix violaceirubra</name>
    <dbReference type="NCBI Taxonomy" id="413306"/>
    <lineage>
        <taxon>Bacteria</taxon>
        <taxon>Bacillati</taxon>
        <taxon>Actinomycetota</taxon>
        <taxon>Actinomycetes</taxon>
        <taxon>Pseudonocardiales</taxon>
        <taxon>Pseudonocardiaceae</taxon>
        <taxon>Saccharothrix</taxon>
    </lineage>
</organism>
<protein>
    <submittedName>
        <fullName evidence="2">2-polyprenyl-6-methoxyphenol hydroxylase-like FAD-dependent oxidoreductase</fullName>
    </submittedName>
</protein>
<dbReference type="Gene3D" id="3.30.9.10">
    <property type="entry name" value="D-Amino Acid Oxidase, subunit A, domain 2"/>
    <property type="match status" value="1"/>
</dbReference>
<dbReference type="AlphaFoldDB" id="A0A7W7WWS1"/>
<feature type="domain" description="FAD-binding" evidence="1">
    <location>
        <begin position="3"/>
        <end position="306"/>
    </location>
</feature>
<dbReference type="Proteomes" id="UP000542674">
    <property type="component" value="Unassembled WGS sequence"/>
</dbReference>
<dbReference type="InterPro" id="IPR036188">
    <property type="entry name" value="FAD/NAD-bd_sf"/>
</dbReference>
<dbReference type="PRINTS" id="PR00420">
    <property type="entry name" value="RNGMNOXGNASE"/>
</dbReference>
<dbReference type="SUPFAM" id="SSF51905">
    <property type="entry name" value="FAD/NAD(P)-binding domain"/>
    <property type="match status" value="1"/>
</dbReference>
<keyword evidence="3" id="KW-1185">Reference proteome</keyword>
<accession>A0A7W7WWS1</accession>
<dbReference type="Pfam" id="PF01494">
    <property type="entry name" value="FAD_binding_3"/>
    <property type="match status" value="1"/>
</dbReference>
<dbReference type="InterPro" id="IPR002938">
    <property type="entry name" value="FAD-bd"/>
</dbReference>
<dbReference type="PANTHER" id="PTHR46865">
    <property type="entry name" value="OXIDOREDUCTASE-RELATED"/>
    <property type="match status" value="1"/>
</dbReference>
<dbReference type="EMBL" id="JACHJS010000001">
    <property type="protein sequence ID" value="MBB4965883.1"/>
    <property type="molecule type" value="Genomic_DNA"/>
</dbReference>
<dbReference type="GO" id="GO:0071949">
    <property type="term" value="F:FAD binding"/>
    <property type="evidence" value="ECO:0007669"/>
    <property type="project" value="InterPro"/>
</dbReference>
<dbReference type="Gene3D" id="3.50.50.60">
    <property type="entry name" value="FAD/NAD(P)-binding domain"/>
    <property type="match status" value="1"/>
</dbReference>
<evidence type="ECO:0000313" key="3">
    <source>
        <dbReference type="Proteomes" id="UP000542674"/>
    </source>
</evidence>
<evidence type="ECO:0000313" key="2">
    <source>
        <dbReference type="EMBL" id="MBB4965883.1"/>
    </source>
</evidence>
<evidence type="ECO:0000259" key="1">
    <source>
        <dbReference type="Pfam" id="PF01494"/>
    </source>
</evidence>
<sequence length="377" mass="40731">MRIVIAGAGIAGLTLAHRLVGHDVVVVDRSPAPRDQGYLIDFFGPGYDAAERLGILPVLRARSHVIDEAGYVDAEGRRVAGIGFGRLSAILGGRLLSILRPDVERTLREALPSGVDLRYGAAVVDVDNRADGVTVRLSDDTVLHADLLVGADGVHSTVRRLVFGDGHVRHLGFHTAAFSFTDPDVHARVAGRFRVTDTVDRLFGCYGLGRDRVTAFTVHRTPSTERPADPRAELRSVFASAGWVVPRALELCPADPYYDHVAQVVVPRWSRDRVVLVGDAAGAVSLIAGQGASLAMGGAYLLADHLDDPPGFERAWRPVVDEKQLVGRSGARWFLPSSPTRLWARRQALRLSRLPMVDRAVAHGMVGRPVSLETPIG</sequence>
<comment type="caution">
    <text evidence="2">The sequence shown here is derived from an EMBL/GenBank/DDBJ whole genome shotgun (WGS) entry which is preliminary data.</text>
</comment>
<dbReference type="RefSeq" id="WP_184669588.1">
    <property type="nucleotide sequence ID" value="NZ_BAABAI010000038.1"/>
</dbReference>
<dbReference type="InterPro" id="IPR051704">
    <property type="entry name" value="FAD_aromatic-hydroxylase"/>
</dbReference>
<gene>
    <name evidence="2" type="ORF">F4559_003242</name>
</gene>